<dbReference type="InterPro" id="IPR050330">
    <property type="entry name" value="Bact_OuterMem_StrucFunc"/>
</dbReference>
<evidence type="ECO:0000256" key="2">
    <source>
        <dbReference type="ARBA" id="ARBA00008914"/>
    </source>
</evidence>
<comment type="subcellular location">
    <subcellularLocation>
        <location evidence="1">Cell membrane</location>
        <topology evidence="1">Single-pass membrane protein</topology>
    </subcellularLocation>
</comment>
<feature type="transmembrane region" description="Helical" evidence="9">
    <location>
        <begin position="18"/>
        <end position="37"/>
    </location>
</feature>
<dbReference type="PANTHER" id="PTHR30329:SF21">
    <property type="entry name" value="LIPOPROTEIN YIAD-RELATED"/>
    <property type="match status" value="1"/>
</dbReference>
<dbReference type="EMBL" id="JBHMAG010000020">
    <property type="protein sequence ID" value="MFB9755988.1"/>
    <property type="molecule type" value="Genomic_DNA"/>
</dbReference>
<evidence type="ECO:0000256" key="1">
    <source>
        <dbReference type="ARBA" id="ARBA00004162"/>
    </source>
</evidence>
<dbReference type="InterPro" id="IPR025713">
    <property type="entry name" value="MotB-like_N_dom"/>
</dbReference>
<dbReference type="InterPro" id="IPR006665">
    <property type="entry name" value="OmpA-like"/>
</dbReference>
<dbReference type="SUPFAM" id="SSF103088">
    <property type="entry name" value="OmpA-like"/>
    <property type="match status" value="1"/>
</dbReference>
<keyword evidence="3" id="KW-1003">Cell membrane</keyword>
<evidence type="ECO:0000313" key="11">
    <source>
        <dbReference type="EMBL" id="MFB9755988.1"/>
    </source>
</evidence>
<dbReference type="NCBIfam" id="NF005831">
    <property type="entry name" value="PRK07734.1"/>
    <property type="match status" value="1"/>
</dbReference>
<keyword evidence="8" id="KW-0175">Coiled coil</keyword>
<dbReference type="Pfam" id="PF00691">
    <property type="entry name" value="OmpA"/>
    <property type="match status" value="1"/>
</dbReference>
<evidence type="ECO:0000313" key="12">
    <source>
        <dbReference type="Proteomes" id="UP001589619"/>
    </source>
</evidence>
<evidence type="ECO:0000256" key="7">
    <source>
        <dbReference type="PROSITE-ProRule" id="PRU00473"/>
    </source>
</evidence>
<dbReference type="InterPro" id="IPR036737">
    <property type="entry name" value="OmpA-like_sf"/>
</dbReference>
<evidence type="ECO:0000259" key="10">
    <source>
        <dbReference type="PROSITE" id="PS51123"/>
    </source>
</evidence>
<proteinExistence type="inferred from homology"/>
<organism evidence="11 12">
    <name type="scientific">Paenibacillus hodogayensis</name>
    <dbReference type="NCBI Taxonomy" id="279208"/>
    <lineage>
        <taxon>Bacteria</taxon>
        <taxon>Bacillati</taxon>
        <taxon>Bacillota</taxon>
        <taxon>Bacilli</taxon>
        <taxon>Bacillales</taxon>
        <taxon>Paenibacillaceae</taxon>
        <taxon>Paenibacillus</taxon>
    </lineage>
</organism>
<sequence>MNKKHKQHHEEHIDESWLIPYADLLTLLLALFIILFASSEMDSKKYNSIMRSLNSAFTGGSSFFDQPQVVPIMEDPASDLNKKLEEAKQLSEKQGAEQEQIRKETAELQELKQKLDRYIQDNQLTTQLETKLTNDMLMITIRDNALYASGSANVKPEAQKLAVTISDMLTQYPQYQIEVSGHTDNVPIRNAEFETNWDLSAKRALNFMKILLQNDKITANRFRAIGYGEFQPIDSNDTADGRAKNRRVEVSILRTIKSPNVIGADGKKQ</sequence>
<keyword evidence="6 7" id="KW-0472">Membrane</keyword>
<protein>
    <submittedName>
        <fullName evidence="11">Flagellar motor protein MotB</fullName>
    </submittedName>
</protein>
<accession>A0ABV5W5Z0</accession>
<dbReference type="PANTHER" id="PTHR30329">
    <property type="entry name" value="STATOR ELEMENT OF FLAGELLAR MOTOR COMPLEX"/>
    <property type="match status" value="1"/>
</dbReference>
<feature type="coiled-coil region" evidence="8">
    <location>
        <begin position="77"/>
        <end position="128"/>
    </location>
</feature>
<evidence type="ECO:0000256" key="9">
    <source>
        <dbReference type="SAM" id="Phobius"/>
    </source>
</evidence>
<keyword evidence="11" id="KW-0969">Cilium</keyword>
<evidence type="ECO:0000256" key="3">
    <source>
        <dbReference type="ARBA" id="ARBA00022475"/>
    </source>
</evidence>
<gene>
    <name evidence="11" type="primary">motB</name>
    <name evidence="11" type="ORF">ACFFNY_30810</name>
</gene>
<dbReference type="Pfam" id="PF13677">
    <property type="entry name" value="MotB_plug"/>
    <property type="match status" value="1"/>
</dbReference>
<keyword evidence="5 9" id="KW-1133">Transmembrane helix</keyword>
<comment type="caution">
    <text evidence="11">The sequence shown here is derived from an EMBL/GenBank/DDBJ whole genome shotgun (WGS) entry which is preliminary data.</text>
</comment>
<evidence type="ECO:0000256" key="4">
    <source>
        <dbReference type="ARBA" id="ARBA00022692"/>
    </source>
</evidence>
<evidence type="ECO:0000256" key="6">
    <source>
        <dbReference type="ARBA" id="ARBA00023136"/>
    </source>
</evidence>
<dbReference type="RefSeq" id="WP_344913536.1">
    <property type="nucleotide sequence ID" value="NZ_BAAAYO010000012.1"/>
</dbReference>
<feature type="domain" description="OmpA-like" evidence="10">
    <location>
        <begin position="134"/>
        <end position="256"/>
    </location>
</feature>
<dbReference type="Gene3D" id="3.30.1330.60">
    <property type="entry name" value="OmpA-like domain"/>
    <property type="match status" value="1"/>
</dbReference>
<dbReference type="PROSITE" id="PS51123">
    <property type="entry name" value="OMPA_2"/>
    <property type="match status" value="1"/>
</dbReference>
<evidence type="ECO:0000256" key="5">
    <source>
        <dbReference type="ARBA" id="ARBA00022989"/>
    </source>
</evidence>
<name>A0ABV5W5Z0_9BACL</name>
<keyword evidence="11" id="KW-0966">Cell projection</keyword>
<keyword evidence="4 9" id="KW-0812">Transmembrane</keyword>
<comment type="similarity">
    <text evidence="2">Belongs to the MotB family.</text>
</comment>
<keyword evidence="12" id="KW-1185">Reference proteome</keyword>
<dbReference type="Proteomes" id="UP001589619">
    <property type="component" value="Unassembled WGS sequence"/>
</dbReference>
<reference evidence="11 12" key="1">
    <citation type="submission" date="2024-09" db="EMBL/GenBank/DDBJ databases">
        <authorList>
            <person name="Sun Q."/>
            <person name="Mori K."/>
        </authorList>
    </citation>
    <scope>NUCLEOTIDE SEQUENCE [LARGE SCALE GENOMIC DNA]</scope>
    <source>
        <strain evidence="11 12">JCM 12520</strain>
    </source>
</reference>
<evidence type="ECO:0000256" key="8">
    <source>
        <dbReference type="SAM" id="Coils"/>
    </source>
</evidence>
<dbReference type="CDD" id="cd07185">
    <property type="entry name" value="OmpA_C-like"/>
    <property type="match status" value="1"/>
</dbReference>
<keyword evidence="11" id="KW-0282">Flagellum</keyword>